<dbReference type="EMBL" id="JBFATE010000016">
    <property type="protein sequence ID" value="MEV5249518.1"/>
    <property type="molecule type" value="Genomic_DNA"/>
</dbReference>
<feature type="region of interest" description="Disordered" evidence="1">
    <location>
        <begin position="1"/>
        <end position="56"/>
    </location>
</feature>
<feature type="compositionally biased region" description="Pro residues" evidence="1">
    <location>
        <begin position="1"/>
        <end position="11"/>
    </location>
</feature>
<feature type="compositionally biased region" description="Low complexity" evidence="1">
    <location>
        <begin position="43"/>
        <end position="56"/>
    </location>
</feature>
<gene>
    <name evidence="2" type="ORF">AB0K95_30255</name>
</gene>
<accession>A0ABV3JMX9</accession>
<dbReference type="RefSeq" id="WP_364026681.1">
    <property type="nucleotide sequence ID" value="NZ_JBFATD010000016.1"/>
</dbReference>
<reference evidence="2 3" key="1">
    <citation type="submission" date="2024-06" db="EMBL/GenBank/DDBJ databases">
        <title>The Natural Products Discovery Center: Release of the First 8490 Sequenced Strains for Exploring Actinobacteria Biosynthetic Diversity.</title>
        <authorList>
            <person name="Kalkreuter E."/>
            <person name="Kautsar S.A."/>
            <person name="Yang D."/>
            <person name="Bader C.D."/>
            <person name="Teijaro C.N."/>
            <person name="Fluegel L."/>
            <person name="Davis C.M."/>
            <person name="Simpson J.R."/>
            <person name="Lauterbach L."/>
            <person name="Steele A.D."/>
            <person name="Gui C."/>
            <person name="Meng S."/>
            <person name="Li G."/>
            <person name="Viehrig K."/>
            <person name="Ye F."/>
            <person name="Su P."/>
            <person name="Kiefer A.F."/>
            <person name="Nichols A."/>
            <person name="Cepeda A.J."/>
            <person name="Yan W."/>
            <person name="Fan B."/>
            <person name="Jiang Y."/>
            <person name="Adhikari A."/>
            <person name="Zheng C.-J."/>
            <person name="Schuster L."/>
            <person name="Cowan T.M."/>
            <person name="Smanski M.J."/>
            <person name="Chevrette M.G."/>
            <person name="De Carvalho L.P.S."/>
            <person name="Shen B."/>
        </authorList>
    </citation>
    <scope>NUCLEOTIDE SEQUENCE [LARGE SCALE GENOMIC DNA]</scope>
    <source>
        <strain evidence="2 3">NPDC052768</strain>
    </source>
</reference>
<evidence type="ECO:0000313" key="3">
    <source>
        <dbReference type="Proteomes" id="UP001552527"/>
    </source>
</evidence>
<protein>
    <submittedName>
        <fullName evidence="2">Uncharacterized protein</fullName>
    </submittedName>
</protein>
<keyword evidence="3" id="KW-1185">Reference proteome</keyword>
<feature type="compositionally biased region" description="Polar residues" evidence="1">
    <location>
        <begin position="30"/>
        <end position="39"/>
    </location>
</feature>
<dbReference type="Proteomes" id="UP001552527">
    <property type="component" value="Unassembled WGS sequence"/>
</dbReference>
<organism evidence="2 3">
    <name type="scientific">Streptomyces werraensis</name>
    <dbReference type="NCBI Taxonomy" id="68284"/>
    <lineage>
        <taxon>Bacteria</taxon>
        <taxon>Bacillati</taxon>
        <taxon>Actinomycetota</taxon>
        <taxon>Actinomycetes</taxon>
        <taxon>Kitasatosporales</taxon>
        <taxon>Streptomycetaceae</taxon>
        <taxon>Streptomyces</taxon>
    </lineage>
</organism>
<evidence type="ECO:0000256" key="1">
    <source>
        <dbReference type="SAM" id="MobiDB-lite"/>
    </source>
</evidence>
<evidence type="ECO:0000313" key="2">
    <source>
        <dbReference type="EMBL" id="MEV5249518.1"/>
    </source>
</evidence>
<sequence>MLPVEPSPEPASAPAAPAGRIKDELGPTAEPQSEPTDVTTLKAAGDAAAAGEYEPL</sequence>
<proteinExistence type="predicted"/>
<comment type="caution">
    <text evidence="2">The sequence shown here is derived from an EMBL/GenBank/DDBJ whole genome shotgun (WGS) entry which is preliminary data.</text>
</comment>
<name>A0ABV3JMX9_9ACTN</name>